<protein>
    <submittedName>
        <fullName evidence="2">DUF2293 domain-containing protein</fullName>
    </submittedName>
</protein>
<dbReference type="OrthoDB" id="1159372at2"/>
<accession>A0A317E8S7</accession>
<dbReference type="InterPro" id="IPR018744">
    <property type="entry name" value="DUF2293"/>
</dbReference>
<reference evidence="3" key="1">
    <citation type="submission" date="2018-05" db="EMBL/GenBank/DDBJ databases">
        <title>Zavarzinia sp. HR-AS.</title>
        <authorList>
            <person name="Lee Y."/>
            <person name="Jeon C.O."/>
        </authorList>
    </citation>
    <scope>NUCLEOTIDE SEQUENCE [LARGE SCALE GENOMIC DNA]</scope>
    <source>
        <strain evidence="3">DSM 1231</strain>
    </source>
</reference>
<feature type="domain" description="DUF2293" evidence="1">
    <location>
        <begin position="11"/>
        <end position="90"/>
    </location>
</feature>
<dbReference type="Proteomes" id="UP000246077">
    <property type="component" value="Unassembled WGS sequence"/>
</dbReference>
<dbReference type="AlphaFoldDB" id="A0A317E8S7"/>
<dbReference type="EMBL" id="QGLF01000002">
    <property type="protein sequence ID" value="PWR21713.1"/>
    <property type="molecule type" value="Genomic_DNA"/>
</dbReference>
<dbReference type="RefSeq" id="WP_109920358.1">
    <property type="nucleotide sequence ID" value="NZ_QGLF01000002.1"/>
</dbReference>
<comment type="caution">
    <text evidence="2">The sequence shown here is derived from an EMBL/GenBank/DDBJ whole genome shotgun (WGS) entry which is preliminary data.</text>
</comment>
<organism evidence="2 3">
    <name type="scientific">Zavarzinia compransoris</name>
    <dbReference type="NCBI Taxonomy" id="1264899"/>
    <lineage>
        <taxon>Bacteria</taxon>
        <taxon>Pseudomonadati</taxon>
        <taxon>Pseudomonadota</taxon>
        <taxon>Alphaproteobacteria</taxon>
        <taxon>Rhodospirillales</taxon>
        <taxon>Zavarziniaceae</taxon>
        <taxon>Zavarzinia</taxon>
    </lineage>
</organism>
<evidence type="ECO:0000313" key="3">
    <source>
        <dbReference type="Proteomes" id="UP000246077"/>
    </source>
</evidence>
<name>A0A317E8S7_9PROT</name>
<keyword evidence="3" id="KW-1185">Reference proteome</keyword>
<dbReference type="Pfam" id="PF10056">
    <property type="entry name" value="DUF2293"/>
    <property type="match status" value="1"/>
</dbReference>
<evidence type="ECO:0000259" key="1">
    <source>
        <dbReference type="Pfam" id="PF10056"/>
    </source>
</evidence>
<sequence length="114" mass="12049">MSRRAAAIDEALRVLAPRLPARDRAAVVDRALGSRQMRAAPAPASAWAALVGYGRHGFTDYDRLLAEGYGREAARHFTAAALGAVLRGWGCREIPAADGERGGDLALTPDPPSL</sequence>
<proteinExistence type="predicted"/>
<evidence type="ECO:0000313" key="2">
    <source>
        <dbReference type="EMBL" id="PWR21713.1"/>
    </source>
</evidence>
<gene>
    <name evidence="2" type="ORF">DKG75_06870</name>
</gene>